<dbReference type="EMBL" id="CP134879">
    <property type="protein sequence ID" value="WNM25375.1"/>
    <property type="molecule type" value="Genomic_DNA"/>
</dbReference>
<keyword evidence="5 14" id="KW-0547">Nucleotide-binding</keyword>
<evidence type="ECO:0000256" key="12">
    <source>
        <dbReference type="HAMAP-Rule" id="MF_00047"/>
    </source>
</evidence>
<dbReference type="NCBIfam" id="TIGR01205">
    <property type="entry name" value="D_ala_D_alaTIGR"/>
    <property type="match status" value="1"/>
</dbReference>
<dbReference type="InterPro" id="IPR005905">
    <property type="entry name" value="D_ala_D_ala"/>
</dbReference>
<comment type="similarity">
    <text evidence="2 12">Belongs to the D-alanine--D-alanine ligase family.</text>
</comment>
<keyword evidence="9 12" id="KW-0573">Peptidoglycan synthesis</keyword>
<proteinExistence type="inferred from homology"/>
<feature type="binding site" evidence="14">
    <location>
        <begin position="193"/>
        <end position="194"/>
    </location>
    <ligand>
        <name>ATP</name>
        <dbReference type="ChEBI" id="CHEBI:30616"/>
    </ligand>
</feature>
<dbReference type="EC" id="6.3.2.4" evidence="12"/>
<organism evidence="18 19">
    <name type="scientific">Demequina capsici</name>
    <dbReference type="NCBI Taxonomy" id="3075620"/>
    <lineage>
        <taxon>Bacteria</taxon>
        <taxon>Bacillati</taxon>
        <taxon>Actinomycetota</taxon>
        <taxon>Actinomycetes</taxon>
        <taxon>Micrococcales</taxon>
        <taxon>Demequinaceae</taxon>
        <taxon>Demequina</taxon>
    </lineage>
</organism>
<evidence type="ECO:0000256" key="6">
    <source>
        <dbReference type="ARBA" id="ARBA00022840"/>
    </source>
</evidence>
<evidence type="ECO:0000256" key="5">
    <source>
        <dbReference type="ARBA" id="ARBA00022741"/>
    </source>
</evidence>
<feature type="active site" evidence="13">
    <location>
        <position position="17"/>
    </location>
</feature>
<keyword evidence="7 15" id="KW-0460">Magnesium</keyword>
<dbReference type="Gene3D" id="3.30.1490.20">
    <property type="entry name" value="ATP-grasp fold, A domain"/>
    <property type="match status" value="1"/>
</dbReference>
<dbReference type="GO" id="GO:0009252">
    <property type="term" value="P:peptidoglycan biosynthetic process"/>
    <property type="evidence" value="ECO:0007669"/>
    <property type="project" value="UniProtKB-UniRule"/>
</dbReference>
<dbReference type="InterPro" id="IPR011761">
    <property type="entry name" value="ATP-grasp"/>
</dbReference>
<dbReference type="SUPFAM" id="SSF52440">
    <property type="entry name" value="PreATP-grasp domain"/>
    <property type="match status" value="1"/>
</dbReference>
<feature type="domain" description="ATP-grasp" evidence="17">
    <location>
        <begin position="148"/>
        <end position="353"/>
    </location>
</feature>
<accession>A0AA96F9T4</accession>
<comment type="pathway">
    <text evidence="12">Cell wall biogenesis; peptidoglycan biosynthesis.</text>
</comment>
<dbReference type="Pfam" id="PF07478">
    <property type="entry name" value="Dala_Dala_lig_C"/>
    <property type="match status" value="1"/>
</dbReference>
<feature type="binding site" evidence="14">
    <location>
        <begin position="319"/>
        <end position="320"/>
    </location>
    <ligand>
        <name>ATP</name>
        <dbReference type="ChEBI" id="CHEBI:30616"/>
    </ligand>
</feature>
<dbReference type="Gene3D" id="3.30.470.20">
    <property type="entry name" value="ATP-grasp fold, B domain"/>
    <property type="match status" value="1"/>
</dbReference>
<evidence type="ECO:0000256" key="16">
    <source>
        <dbReference type="PROSITE-ProRule" id="PRU00409"/>
    </source>
</evidence>
<dbReference type="AlphaFoldDB" id="A0AA96F9T4"/>
<gene>
    <name evidence="12" type="primary">ddl</name>
    <name evidence="18" type="ORF">RN606_04295</name>
</gene>
<dbReference type="GO" id="GO:0071555">
    <property type="term" value="P:cell wall organization"/>
    <property type="evidence" value="ECO:0007669"/>
    <property type="project" value="UniProtKB-KW"/>
</dbReference>
<dbReference type="InterPro" id="IPR013815">
    <property type="entry name" value="ATP_grasp_subdomain_1"/>
</dbReference>
<evidence type="ECO:0000256" key="1">
    <source>
        <dbReference type="ARBA" id="ARBA00001936"/>
    </source>
</evidence>
<evidence type="ECO:0000256" key="9">
    <source>
        <dbReference type="ARBA" id="ARBA00022984"/>
    </source>
</evidence>
<evidence type="ECO:0000256" key="14">
    <source>
        <dbReference type="PIRSR" id="PIRSR039102-2"/>
    </source>
</evidence>
<evidence type="ECO:0000256" key="3">
    <source>
        <dbReference type="ARBA" id="ARBA00022598"/>
    </source>
</evidence>
<dbReference type="PROSITE" id="PS50975">
    <property type="entry name" value="ATP_GRASP"/>
    <property type="match status" value="1"/>
</dbReference>
<feature type="binding site" evidence="15">
    <location>
        <position position="307"/>
    </location>
    <ligand>
        <name>Mg(2+)</name>
        <dbReference type="ChEBI" id="CHEBI:18420"/>
        <label>1</label>
    </ligand>
</feature>
<dbReference type="RefSeq" id="WP_313500278.1">
    <property type="nucleotide sequence ID" value="NZ_CP134879.1"/>
</dbReference>
<dbReference type="GO" id="GO:0046872">
    <property type="term" value="F:metal ion binding"/>
    <property type="evidence" value="ECO:0007669"/>
    <property type="project" value="UniProtKB-KW"/>
</dbReference>
<evidence type="ECO:0000256" key="8">
    <source>
        <dbReference type="ARBA" id="ARBA00022960"/>
    </source>
</evidence>
<dbReference type="InterPro" id="IPR011095">
    <property type="entry name" value="Dala_Dala_lig_C"/>
</dbReference>
<dbReference type="GO" id="GO:0008716">
    <property type="term" value="F:D-alanine-D-alanine ligase activity"/>
    <property type="evidence" value="ECO:0007669"/>
    <property type="project" value="UniProtKB-UniRule"/>
</dbReference>
<keyword evidence="3 12" id="KW-0436">Ligase</keyword>
<dbReference type="PROSITE" id="PS00843">
    <property type="entry name" value="DALA_DALA_LIGASE_1"/>
    <property type="match status" value="1"/>
</dbReference>
<dbReference type="InterPro" id="IPR016185">
    <property type="entry name" value="PreATP-grasp_dom_sf"/>
</dbReference>
<evidence type="ECO:0000256" key="7">
    <source>
        <dbReference type="ARBA" id="ARBA00022842"/>
    </source>
</evidence>
<feature type="binding site" evidence="15">
    <location>
        <position position="322"/>
    </location>
    <ligand>
        <name>Mg(2+)</name>
        <dbReference type="ChEBI" id="CHEBI:18420"/>
        <label>2</label>
    </ligand>
</feature>
<keyword evidence="19" id="KW-1185">Reference proteome</keyword>
<dbReference type="Gene3D" id="3.40.50.20">
    <property type="match status" value="1"/>
</dbReference>
<keyword evidence="10 15" id="KW-0464">Manganese</keyword>
<dbReference type="PANTHER" id="PTHR23132">
    <property type="entry name" value="D-ALANINE--D-ALANINE LIGASE"/>
    <property type="match status" value="1"/>
</dbReference>
<evidence type="ECO:0000256" key="13">
    <source>
        <dbReference type="PIRSR" id="PIRSR039102-1"/>
    </source>
</evidence>
<evidence type="ECO:0000259" key="17">
    <source>
        <dbReference type="PROSITE" id="PS50975"/>
    </source>
</evidence>
<feature type="binding site" evidence="15">
    <location>
        <position position="320"/>
    </location>
    <ligand>
        <name>Mg(2+)</name>
        <dbReference type="ChEBI" id="CHEBI:18420"/>
        <label>1</label>
    </ligand>
</feature>
<evidence type="ECO:0000256" key="15">
    <source>
        <dbReference type="PIRSR" id="PIRSR039102-3"/>
    </source>
</evidence>
<dbReference type="PANTHER" id="PTHR23132:SF25">
    <property type="entry name" value="D-ALANINE--D-ALANINE LIGASE A"/>
    <property type="match status" value="1"/>
</dbReference>
<evidence type="ECO:0000256" key="11">
    <source>
        <dbReference type="ARBA" id="ARBA00023316"/>
    </source>
</evidence>
<sequence>MTRKPTVAVLFGGRSSEHGVSCVTAGGVLGAIDRDRYDVVAVGITREGRWTRASTDPSDWRIVDGIMPSVTDEGPTILPPRQVGDPEWRSDDGASVVPIGAIDAVFPLLHGPYGEDGTIQGALELVDVRYVGSGVLASAVGMDKQFMKAAFVDAGLPVAPGIVLQPGQSVASRMPELEALGLPVFVKPARAGSSMGISKVTSWDQLQAAVADAVKHDPKVLIEAGIVGREIETAVLATAGDVRTSPQGEIVTGGDHAFYDFEAKYLDESHVQLLCPTLLDDLVAGQVADYARRAFLAVGAEGLARVDCFVAADGTVTVNEINTMPGFTTTSMYPRMWAAAGIAYPELVEALIQEALARPLGLR</sequence>
<evidence type="ECO:0000256" key="10">
    <source>
        <dbReference type="ARBA" id="ARBA00023211"/>
    </source>
</evidence>
<feature type="active site" evidence="13">
    <location>
        <position position="331"/>
    </location>
</feature>
<dbReference type="Proteomes" id="UP001304125">
    <property type="component" value="Chromosome"/>
</dbReference>
<comment type="function">
    <text evidence="12">Cell wall formation.</text>
</comment>
<dbReference type="PIRSF" id="PIRSF039102">
    <property type="entry name" value="Ddl/VanB"/>
    <property type="match status" value="1"/>
</dbReference>
<evidence type="ECO:0000256" key="2">
    <source>
        <dbReference type="ARBA" id="ARBA00010871"/>
    </source>
</evidence>
<feature type="active site" evidence="13">
    <location>
        <position position="193"/>
    </location>
</feature>
<keyword evidence="11 12" id="KW-0961">Cell wall biogenesis/degradation</keyword>
<feature type="binding site" evidence="14">
    <location>
        <begin position="185"/>
        <end position="187"/>
    </location>
    <ligand>
        <name>ATP</name>
        <dbReference type="ChEBI" id="CHEBI:30616"/>
    </ligand>
</feature>
<comment type="subcellular location">
    <subcellularLocation>
        <location evidence="12">Cytoplasm</location>
    </subcellularLocation>
</comment>
<dbReference type="GO" id="GO:0005524">
    <property type="term" value="F:ATP binding"/>
    <property type="evidence" value="ECO:0007669"/>
    <property type="project" value="UniProtKB-UniRule"/>
</dbReference>
<feature type="binding site" evidence="14">
    <location>
        <begin position="223"/>
        <end position="230"/>
    </location>
    <ligand>
        <name>ATP</name>
        <dbReference type="ChEBI" id="CHEBI:30616"/>
    </ligand>
</feature>
<comment type="cofactor">
    <cofactor evidence="15">
        <name>Mg(2+)</name>
        <dbReference type="ChEBI" id="CHEBI:18420"/>
    </cofactor>
    <cofactor evidence="15">
        <name>Mn(2+)</name>
        <dbReference type="ChEBI" id="CHEBI:29035"/>
    </cofactor>
    <text evidence="15">Binds 2 magnesium or manganese ions per subunit.</text>
</comment>
<keyword evidence="4 15" id="KW-0479">Metal-binding</keyword>
<dbReference type="InterPro" id="IPR000291">
    <property type="entry name" value="D-Ala_lig_Van_CS"/>
</dbReference>
<dbReference type="GO" id="GO:0005829">
    <property type="term" value="C:cytosol"/>
    <property type="evidence" value="ECO:0007669"/>
    <property type="project" value="TreeGrafter"/>
</dbReference>
<feature type="binding site" evidence="15">
    <location>
        <position position="320"/>
    </location>
    <ligand>
        <name>Mg(2+)</name>
        <dbReference type="ChEBI" id="CHEBI:18420"/>
        <label>2</label>
    </ligand>
</feature>
<dbReference type="InterPro" id="IPR011127">
    <property type="entry name" value="Dala_Dala_lig_N"/>
</dbReference>
<reference evidence="18 19" key="1">
    <citation type="submission" date="2023-09" db="EMBL/GenBank/DDBJ databases">
        <title>Demequina sp. a novel bacteria isolated from Capsicum annuum.</title>
        <authorList>
            <person name="Humaira Z."/>
            <person name="Lee J."/>
            <person name="Cho D."/>
        </authorList>
    </citation>
    <scope>NUCLEOTIDE SEQUENCE [LARGE SCALE GENOMIC DNA]</scope>
    <source>
        <strain evidence="18 19">OYTSA14</strain>
    </source>
</reference>
<comment type="catalytic activity">
    <reaction evidence="12">
        <text>2 D-alanine + ATP = D-alanyl-D-alanine + ADP + phosphate + H(+)</text>
        <dbReference type="Rhea" id="RHEA:11224"/>
        <dbReference type="ChEBI" id="CHEBI:15378"/>
        <dbReference type="ChEBI" id="CHEBI:30616"/>
        <dbReference type="ChEBI" id="CHEBI:43474"/>
        <dbReference type="ChEBI" id="CHEBI:57416"/>
        <dbReference type="ChEBI" id="CHEBI:57822"/>
        <dbReference type="ChEBI" id="CHEBI:456216"/>
        <dbReference type="EC" id="6.3.2.4"/>
    </reaction>
</comment>
<keyword evidence="12" id="KW-0963">Cytoplasm</keyword>
<feature type="binding site" evidence="14">
    <location>
        <position position="144"/>
    </location>
    <ligand>
        <name>ATP</name>
        <dbReference type="ChEBI" id="CHEBI:30616"/>
    </ligand>
</feature>
<keyword evidence="8 12" id="KW-0133">Cell shape</keyword>
<comment type="cofactor">
    <cofactor evidence="1">
        <name>Mn(2+)</name>
        <dbReference type="ChEBI" id="CHEBI:29035"/>
    </cofactor>
</comment>
<evidence type="ECO:0000256" key="4">
    <source>
        <dbReference type="ARBA" id="ARBA00022723"/>
    </source>
</evidence>
<evidence type="ECO:0000313" key="19">
    <source>
        <dbReference type="Proteomes" id="UP001304125"/>
    </source>
</evidence>
<keyword evidence="6 16" id="KW-0067">ATP-binding</keyword>
<dbReference type="SUPFAM" id="SSF56059">
    <property type="entry name" value="Glutathione synthetase ATP-binding domain-like"/>
    <property type="match status" value="1"/>
</dbReference>
<dbReference type="Pfam" id="PF01820">
    <property type="entry name" value="Dala_Dala_lig_N"/>
    <property type="match status" value="1"/>
</dbReference>
<name>A0AA96F9T4_9MICO</name>
<evidence type="ECO:0000313" key="18">
    <source>
        <dbReference type="EMBL" id="WNM25375.1"/>
    </source>
</evidence>
<protein>
    <recommendedName>
        <fullName evidence="12">D-alanine--D-alanine ligase</fullName>
        <ecNumber evidence="12">6.3.2.4</ecNumber>
    </recommendedName>
    <alternativeName>
        <fullName evidence="12">D-Ala-D-Ala ligase</fullName>
    </alternativeName>
    <alternativeName>
        <fullName evidence="12">D-alanylalanine synthetase</fullName>
    </alternativeName>
</protein>
<dbReference type="NCBIfam" id="NF002528">
    <property type="entry name" value="PRK01966.1-4"/>
    <property type="match status" value="1"/>
</dbReference>
<dbReference type="HAMAP" id="MF_00047">
    <property type="entry name" value="Dala_Dala_lig"/>
    <property type="match status" value="1"/>
</dbReference>
<dbReference type="FunFam" id="3.30.470.20:FF:000008">
    <property type="entry name" value="D-alanine--D-alanine ligase"/>
    <property type="match status" value="1"/>
</dbReference>
<dbReference type="GO" id="GO:0008360">
    <property type="term" value="P:regulation of cell shape"/>
    <property type="evidence" value="ECO:0007669"/>
    <property type="project" value="UniProtKB-KW"/>
</dbReference>